<reference evidence="2 3" key="1">
    <citation type="submission" date="2021-04" db="EMBL/GenBank/DDBJ databases">
        <title>Chitinophaga sp. nov., isolated from the rhizosphere soil.</title>
        <authorList>
            <person name="He S."/>
        </authorList>
    </citation>
    <scope>NUCLEOTIDE SEQUENCE [LARGE SCALE GENOMIC DNA]</scope>
    <source>
        <strain evidence="2 3">2R12</strain>
    </source>
</reference>
<feature type="domain" description="SusD-like N-terminal" evidence="1">
    <location>
        <begin position="13"/>
        <end position="219"/>
    </location>
</feature>
<dbReference type="EMBL" id="JAGTXB010000022">
    <property type="protein sequence ID" value="MBS0031427.1"/>
    <property type="molecule type" value="Genomic_DNA"/>
</dbReference>
<dbReference type="Proteomes" id="UP000676386">
    <property type="component" value="Unassembled WGS sequence"/>
</dbReference>
<comment type="caution">
    <text evidence="2">The sequence shown here is derived from an EMBL/GenBank/DDBJ whole genome shotgun (WGS) entry which is preliminary data.</text>
</comment>
<organism evidence="2 3">
    <name type="scientific">Chitinophaga hostae</name>
    <dbReference type="NCBI Taxonomy" id="2831022"/>
    <lineage>
        <taxon>Bacteria</taxon>
        <taxon>Pseudomonadati</taxon>
        <taxon>Bacteroidota</taxon>
        <taxon>Chitinophagia</taxon>
        <taxon>Chitinophagales</taxon>
        <taxon>Chitinophagaceae</taxon>
        <taxon>Chitinophaga</taxon>
    </lineage>
</organism>
<dbReference type="Pfam" id="PF14322">
    <property type="entry name" value="SusD-like_3"/>
    <property type="match status" value="1"/>
</dbReference>
<accession>A0ABS5J9Z4</accession>
<protein>
    <submittedName>
        <fullName evidence="2">RagB/SusD family nutrient uptake outer membrane protein</fullName>
    </submittedName>
</protein>
<dbReference type="InterPro" id="IPR011990">
    <property type="entry name" value="TPR-like_helical_dom_sf"/>
</dbReference>
<sequence length="480" mass="53374">MCTGMVLLTACNKYLEVDPDNRTTLDTPDKVAQMLTSAYPDQDYICFSESMSDNAGDRGHSGNQYSGDLRVNINAYKFNDYASTDPGSPDVYWQGCYKAIAAANQALDAINKATNQTAYIPYKAEALLARAYAHFMLVTFFSKAYDVATAATDPGIPYMLAPEKTINAKYERKTVKYVYEMIEKDLTEGLPLINNSAYKVPSFHFNKAAANAFAARFYLFKKDYAKVLNYSSQVFPGNNFGDYLRPLNTTFNIATRAEREAAFTSPDTKANLLLATANSVWGRAWIGYQYGLNAAISGKIFFSGNIARGSLAYNVFYFGSNNNDQGNEKWKENFVYTSADVGNPYIYVPLFTAEEVLFNHAEASARTGDFSTAMADLNTYYSTRVINYDPALNGVTLDKVTAYYNKAADPLGATVQAILDVRRSEFMQEGMRWMDILRNKLPLTHIDDKGAIINISADDPRKVLQIPQEAQANGLAPNPR</sequence>
<evidence type="ECO:0000259" key="1">
    <source>
        <dbReference type="Pfam" id="PF14322"/>
    </source>
</evidence>
<evidence type="ECO:0000313" key="2">
    <source>
        <dbReference type="EMBL" id="MBS0031427.1"/>
    </source>
</evidence>
<name>A0ABS5J9Z4_9BACT</name>
<evidence type="ECO:0000313" key="3">
    <source>
        <dbReference type="Proteomes" id="UP000676386"/>
    </source>
</evidence>
<dbReference type="Gene3D" id="1.25.40.390">
    <property type="match status" value="1"/>
</dbReference>
<gene>
    <name evidence="2" type="ORF">KE626_29120</name>
</gene>
<keyword evidence="3" id="KW-1185">Reference proteome</keyword>
<proteinExistence type="predicted"/>
<dbReference type="SUPFAM" id="SSF48452">
    <property type="entry name" value="TPR-like"/>
    <property type="match status" value="1"/>
</dbReference>
<dbReference type="InterPro" id="IPR033985">
    <property type="entry name" value="SusD-like_N"/>
</dbReference>